<dbReference type="NCBIfam" id="TIGR01512">
    <property type="entry name" value="ATPase-IB2_Cd"/>
    <property type="match status" value="1"/>
</dbReference>
<keyword evidence="13" id="KW-0406">Ion transport</keyword>
<evidence type="ECO:0000259" key="16">
    <source>
        <dbReference type="PROSITE" id="PS50846"/>
    </source>
</evidence>
<dbReference type="InterPro" id="IPR017969">
    <property type="entry name" value="Heavy-metal-associated_CS"/>
</dbReference>
<dbReference type="Pfam" id="PF00702">
    <property type="entry name" value="Hydrolase"/>
    <property type="match status" value="1"/>
</dbReference>
<dbReference type="GO" id="GO:0043682">
    <property type="term" value="F:P-type divalent copper transporter activity"/>
    <property type="evidence" value="ECO:0007669"/>
    <property type="project" value="TreeGrafter"/>
</dbReference>
<evidence type="ECO:0000256" key="12">
    <source>
        <dbReference type="ARBA" id="ARBA00022989"/>
    </source>
</evidence>
<evidence type="ECO:0000313" key="17">
    <source>
        <dbReference type="EMBL" id="SDW59815.1"/>
    </source>
</evidence>
<dbReference type="GO" id="GO:0005886">
    <property type="term" value="C:plasma membrane"/>
    <property type="evidence" value="ECO:0007669"/>
    <property type="project" value="UniProtKB-SubCell"/>
</dbReference>
<gene>
    <name evidence="17" type="ORF">SAMN04488001_1297</name>
</gene>
<feature type="transmembrane region" description="Helical" evidence="15">
    <location>
        <begin position="113"/>
        <end position="136"/>
    </location>
</feature>
<dbReference type="PANTHER" id="PTHR43520">
    <property type="entry name" value="ATP7, ISOFORM B"/>
    <property type="match status" value="1"/>
</dbReference>
<protein>
    <submittedName>
        <fullName evidence="17">Cu2+-exporting ATPase</fullName>
    </submittedName>
</protein>
<evidence type="ECO:0000256" key="5">
    <source>
        <dbReference type="ARBA" id="ARBA00022553"/>
    </source>
</evidence>
<dbReference type="InterPro" id="IPR023299">
    <property type="entry name" value="ATPase_P-typ_cyto_dom_N"/>
</dbReference>
<dbReference type="InterPro" id="IPR036412">
    <property type="entry name" value="HAD-like_sf"/>
</dbReference>
<dbReference type="STRING" id="670155.SAMN04488001_1297"/>
<evidence type="ECO:0000256" key="14">
    <source>
        <dbReference type="ARBA" id="ARBA00023136"/>
    </source>
</evidence>
<evidence type="ECO:0000256" key="3">
    <source>
        <dbReference type="ARBA" id="ARBA00022448"/>
    </source>
</evidence>
<dbReference type="SUPFAM" id="SSF81653">
    <property type="entry name" value="Calcium ATPase, transduction domain A"/>
    <property type="match status" value="1"/>
</dbReference>
<evidence type="ECO:0000256" key="7">
    <source>
        <dbReference type="ARBA" id="ARBA00022723"/>
    </source>
</evidence>
<reference evidence="18" key="1">
    <citation type="submission" date="2016-10" db="EMBL/GenBank/DDBJ databases">
        <authorList>
            <person name="Varghese N."/>
            <person name="Submissions S."/>
        </authorList>
    </citation>
    <scope>NUCLEOTIDE SEQUENCE [LARGE SCALE GENOMIC DNA]</scope>
    <source>
        <strain evidence="18">DSM 26922</strain>
    </source>
</reference>
<dbReference type="Gene3D" id="2.70.150.10">
    <property type="entry name" value="Calcium-transporting ATPase, cytoplasmic transduction domain A"/>
    <property type="match status" value="1"/>
</dbReference>
<evidence type="ECO:0000256" key="9">
    <source>
        <dbReference type="ARBA" id="ARBA00022840"/>
    </source>
</evidence>
<feature type="transmembrane region" description="Helical" evidence="15">
    <location>
        <begin position="206"/>
        <end position="224"/>
    </location>
</feature>
<feature type="transmembrane region" description="Helical" evidence="15">
    <location>
        <begin position="697"/>
        <end position="715"/>
    </location>
</feature>
<feature type="domain" description="HMA" evidence="16">
    <location>
        <begin position="29"/>
        <end position="94"/>
    </location>
</feature>
<dbReference type="AlphaFoldDB" id="A0A1H2UUS7"/>
<dbReference type="InterPro" id="IPR027256">
    <property type="entry name" value="P-typ_ATPase_IB"/>
</dbReference>
<comment type="subcellular location">
    <subcellularLocation>
        <location evidence="1">Cell membrane</location>
        <topology evidence="1">Multi-pass membrane protein</topology>
    </subcellularLocation>
</comment>
<dbReference type="InterPro" id="IPR018303">
    <property type="entry name" value="ATPase_P-typ_P_site"/>
</dbReference>
<dbReference type="GO" id="GO:0005524">
    <property type="term" value="F:ATP binding"/>
    <property type="evidence" value="ECO:0007669"/>
    <property type="project" value="UniProtKB-UniRule"/>
</dbReference>
<evidence type="ECO:0000256" key="2">
    <source>
        <dbReference type="ARBA" id="ARBA00006024"/>
    </source>
</evidence>
<sequence>MSVMSCPGCAGAPLAEETARGAARTTAGDMVSLSLPGIHCGACVSGVERGLKKLPEVLDARVNLSLKRVSVHTRGDADEDGLINALLALGFEALPLDSDTLRAAEGDPVGRSLLLRLAVAGFAMMNVMILSVAIWAGAEDATRQLFHWISAVIALPAVIFAARPFFVSALSVLRVWRVNMEVPISLAILLASGLSLYETMAGGENAYFDAALSLTFFLLIGRYLDHRTRAAARSAAQELAALEVPSATCIRDGAPVRVKAADIVVGDMVQVPAGGRVPVDGIVDVGQSQMDRSLLTGESLPVAAQVGSKVVSGEVNLSNPLVIRATAVGQDTTLRRMAEMVAVAESGRSHYTPVADRAAQLYAPLVHGLAALAFVGWFSATGDLRYSLNIAIAVLIITCPCALGLAVPAVTTAASGSLFRKGLLIKSATALERLAEVDTVVFDKTGTLTDGTPILTDLQSLSADDRAAVFALSRSSDHPVSRLLASALDGMQVVASEIDDVFEVAGEGVSGFDAGVPVRLGKSRSASGGTVFQRGDGAEQVLRIDETLRPGAHDLVSSLVAQGMQVEILSGDTDFAATNIGGRLGLGASKGGMLPADKIDQLAALQDQGKHTLMVGDGLNDMGAMAQAFVSISPASGVDATRATSDIVLLGRSLAPIKEALRVARSARARIRENFGIAICYNAVAVPLAVSGYASPLMAALAMSSSSILVILNALRVRS</sequence>
<dbReference type="InterPro" id="IPR023214">
    <property type="entry name" value="HAD_sf"/>
</dbReference>
<dbReference type="InterPro" id="IPR008250">
    <property type="entry name" value="ATPase_P-typ_transduc_dom_A_sf"/>
</dbReference>
<keyword evidence="10" id="KW-0460">Magnesium</keyword>
<keyword evidence="3" id="KW-0813">Transport</keyword>
<feature type="transmembrane region" description="Helical" evidence="15">
    <location>
        <begin position="148"/>
        <end position="170"/>
    </location>
</feature>
<dbReference type="SUPFAM" id="SSF81665">
    <property type="entry name" value="Calcium ATPase, transmembrane domain M"/>
    <property type="match status" value="1"/>
</dbReference>
<dbReference type="EMBL" id="FNOI01000002">
    <property type="protein sequence ID" value="SDW59815.1"/>
    <property type="molecule type" value="Genomic_DNA"/>
</dbReference>
<keyword evidence="9 15" id="KW-0067">ATP-binding</keyword>
<dbReference type="PRINTS" id="PR00943">
    <property type="entry name" value="CUATPASE"/>
</dbReference>
<feature type="transmembrane region" description="Helical" evidence="15">
    <location>
        <begin position="361"/>
        <end position="380"/>
    </location>
</feature>
<dbReference type="SUPFAM" id="SSF55008">
    <property type="entry name" value="HMA, heavy metal-associated domain"/>
    <property type="match status" value="1"/>
</dbReference>
<dbReference type="Gene3D" id="3.40.1110.10">
    <property type="entry name" value="Calcium-transporting ATPase, cytoplasmic domain N"/>
    <property type="match status" value="1"/>
</dbReference>
<dbReference type="InterPro" id="IPR059000">
    <property type="entry name" value="ATPase_P-type_domA"/>
</dbReference>
<keyword evidence="12 15" id="KW-1133">Transmembrane helix</keyword>
<dbReference type="PROSITE" id="PS50846">
    <property type="entry name" value="HMA_2"/>
    <property type="match status" value="1"/>
</dbReference>
<keyword evidence="14 15" id="KW-0472">Membrane</keyword>
<evidence type="ECO:0000313" key="18">
    <source>
        <dbReference type="Proteomes" id="UP000199441"/>
    </source>
</evidence>
<keyword evidence="7 15" id="KW-0479">Metal-binding</keyword>
<evidence type="ECO:0000256" key="1">
    <source>
        <dbReference type="ARBA" id="ARBA00004651"/>
    </source>
</evidence>
<dbReference type="InterPro" id="IPR006121">
    <property type="entry name" value="HMA_dom"/>
</dbReference>
<feature type="transmembrane region" description="Helical" evidence="15">
    <location>
        <begin position="386"/>
        <end position="411"/>
    </location>
</feature>
<feature type="transmembrane region" description="Helical" evidence="15">
    <location>
        <begin position="182"/>
        <end position="200"/>
    </location>
</feature>
<evidence type="ECO:0000256" key="15">
    <source>
        <dbReference type="RuleBase" id="RU362081"/>
    </source>
</evidence>
<dbReference type="RefSeq" id="WP_089945872.1">
    <property type="nucleotide sequence ID" value="NZ_FNOI01000002.1"/>
</dbReference>
<evidence type="ECO:0000256" key="11">
    <source>
        <dbReference type="ARBA" id="ARBA00022967"/>
    </source>
</evidence>
<keyword evidence="6 15" id="KW-0812">Transmembrane</keyword>
<dbReference type="InterPro" id="IPR023298">
    <property type="entry name" value="ATPase_P-typ_TM_dom_sf"/>
</dbReference>
<dbReference type="PRINTS" id="PR00119">
    <property type="entry name" value="CATATPASE"/>
</dbReference>
<evidence type="ECO:0000256" key="8">
    <source>
        <dbReference type="ARBA" id="ARBA00022741"/>
    </source>
</evidence>
<dbReference type="Proteomes" id="UP000199441">
    <property type="component" value="Unassembled WGS sequence"/>
</dbReference>
<dbReference type="NCBIfam" id="TIGR01494">
    <property type="entry name" value="ATPase_P-type"/>
    <property type="match status" value="1"/>
</dbReference>
<dbReference type="GO" id="GO:0005507">
    <property type="term" value="F:copper ion binding"/>
    <property type="evidence" value="ECO:0007669"/>
    <property type="project" value="TreeGrafter"/>
</dbReference>
<proteinExistence type="inferred from homology"/>
<dbReference type="CDD" id="cd00371">
    <property type="entry name" value="HMA"/>
    <property type="match status" value="1"/>
</dbReference>
<dbReference type="SUPFAM" id="SSF56784">
    <property type="entry name" value="HAD-like"/>
    <property type="match status" value="1"/>
</dbReference>
<feature type="transmembrane region" description="Helical" evidence="15">
    <location>
        <begin position="675"/>
        <end position="691"/>
    </location>
</feature>
<dbReference type="Gene3D" id="3.40.50.1000">
    <property type="entry name" value="HAD superfamily/HAD-like"/>
    <property type="match status" value="1"/>
</dbReference>
<dbReference type="GO" id="GO:0055070">
    <property type="term" value="P:copper ion homeostasis"/>
    <property type="evidence" value="ECO:0007669"/>
    <property type="project" value="TreeGrafter"/>
</dbReference>
<keyword evidence="5" id="KW-0597">Phosphoprotein</keyword>
<dbReference type="InterPro" id="IPR001757">
    <property type="entry name" value="P_typ_ATPase"/>
</dbReference>
<dbReference type="NCBIfam" id="TIGR01525">
    <property type="entry name" value="ATPase-IB_hvy"/>
    <property type="match status" value="1"/>
</dbReference>
<keyword evidence="11" id="KW-1278">Translocase</keyword>
<name>A0A1H2UUS7_9RHOB</name>
<keyword evidence="18" id="KW-1185">Reference proteome</keyword>
<evidence type="ECO:0000256" key="13">
    <source>
        <dbReference type="ARBA" id="ARBA00023065"/>
    </source>
</evidence>
<comment type="similarity">
    <text evidence="2 15">Belongs to the cation transport ATPase (P-type) (TC 3.A.3) family. Type IB subfamily.</text>
</comment>
<keyword evidence="8 15" id="KW-0547">Nucleotide-binding</keyword>
<evidence type="ECO:0000256" key="6">
    <source>
        <dbReference type="ARBA" id="ARBA00022692"/>
    </source>
</evidence>
<dbReference type="PROSITE" id="PS01047">
    <property type="entry name" value="HMA_1"/>
    <property type="match status" value="1"/>
</dbReference>
<dbReference type="PROSITE" id="PS00154">
    <property type="entry name" value="ATPASE_E1_E2"/>
    <property type="match status" value="1"/>
</dbReference>
<dbReference type="Pfam" id="PF00122">
    <property type="entry name" value="E1-E2_ATPase"/>
    <property type="match status" value="1"/>
</dbReference>
<dbReference type="Gene3D" id="3.30.70.100">
    <property type="match status" value="1"/>
</dbReference>
<organism evidence="17 18">
    <name type="scientific">Litoreibacter albidus</name>
    <dbReference type="NCBI Taxonomy" id="670155"/>
    <lineage>
        <taxon>Bacteria</taxon>
        <taxon>Pseudomonadati</taxon>
        <taxon>Pseudomonadota</taxon>
        <taxon>Alphaproteobacteria</taxon>
        <taxon>Rhodobacterales</taxon>
        <taxon>Roseobacteraceae</taxon>
        <taxon>Litoreibacter</taxon>
    </lineage>
</organism>
<dbReference type="GO" id="GO:0016887">
    <property type="term" value="F:ATP hydrolysis activity"/>
    <property type="evidence" value="ECO:0007669"/>
    <property type="project" value="InterPro"/>
</dbReference>
<dbReference type="Pfam" id="PF00403">
    <property type="entry name" value="HMA"/>
    <property type="match status" value="1"/>
</dbReference>
<accession>A0A1H2UUS7</accession>
<evidence type="ECO:0000256" key="4">
    <source>
        <dbReference type="ARBA" id="ARBA00022475"/>
    </source>
</evidence>
<dbReference type="OrthoDB" id="9807843at2"/>
<keyword evidence="4 15" id="KW-1003">Cell membrane</keyword>
<evidence type="ECO:0000256" key="10">
    <source>
        <dbReference type="ARBA" id="ARBA00022842"/>
    </source>
</evidence>
<dbReference type="InterPro" id="IPR036163">
    <property type="entry name" value="HMA_dom_sf"/>
</dbReference>
<dbReference type="PANTHER" id="PTHR43520:SF5">
    <property type="entry name" value="CATION-TRANSPORTING P-TYPE ATPASE-RELATED"/>
    <property type="match status" value="1"/>
</dbReference>
<dbReference type="NCBIfam" id="TIGR01511">
    <property type="entry name" value="ATPase-IB1_Cu"/>
    <property type="match status" value="1"/>
</dbReference>